<dbReference type="OrthoDB" id="10485418at2759"/>
<organism evidence="1 2">
    <name type="scientific">Trichinella zimbabwensis</name>
    <dbReference type="NCBI Taxonomy" id="268475"/>
    <lineage>
        <taxon>Eukaryota</taxon>
        <taxon>Metazoa</taxon>
        <taxon>Ecdysozoa</taxon>
        <taxon>Nematoda</taxon>
        <taxon>Enoplea</taxon>
        <taxon>Dorylaimia</taxon>
        <taxon>Trichinellida</taxon>
        <taxon>Trichinellidae</taxon>
        <taxon>Trichinella</taxon>
    </lineage>
</organism>
<evidence type="ECO:0000313" key="2">
    <source>
        <dbReference type="Proteomes" id="UP000055024"/>
    </source>
</evidence>
<comment type="caution">
    <text evidence="1">The sequence shown here is derived from an EMBL/GenBank/DDBJ whole genome shotgun (WGS) entry which is preliminary data.</text>
</comment>
<accession>A0A0V1HUG2</accession>
<sequence>MQLFCDAALNDEQTVKHKWTLVNADFVATVYLVGNMFYLADLPQLLNNVLVDLELAVHVLSSVRVGKPGWLKMR</sequence>
<name>A0A0V1HUG2_9BILA</name>
<reference evidence="1 2" key="1">
    <citation type="submission" date="2015-01" db="EMBL/GenBank/DDBJ databases">
        <title>Evolution of Trichinella species and genotypes.</title>
        <authorList>
            <person name="Korhonen P.K."/>
            <person name="Edoardo P."/>
            <person name="Giuseppe L.R."/>
            <person name="Gasser R.B."/>
        </authorList>
    </citation>
    <scope>NUCLEOTIDE SEQUENCE [LARGE SCALE GENOMIC DNA]</scope>
    <source>
        <strain evidence="1">ISS1029</strain>
    </source>
</reference>
<dbReference type="Proteomes" id="UP000055024">
    <property type="component" value="Unassembled WGS sequence"/>
</dbReference>
<gene>
    <name evidence="1" type="ORF">T11_6308</name>
</gene>
<protein>
    <submittedName>
        <fullName evidence="1">Uncharacterized protein</fullName>
    </submittedName>
</protein>
<dbReference type="EMBL" id="JYDP01000028">
    <property type="protein sequence ID" value="KRZ13967.1"/>
    <property type="molecule type" value="Genomic_DNA"/>
</dbReference>
<keyword evidence="2" id="KW-1185">Reference proteome</keyword>
<evidence type="ECO:0000313" key="1">
    <source>
        <dbReference type="EMBL" id="KRZ13967.1"/>
    </source>
</evidence>
<dbReference type="AlphaFoldDB" id="A0A0V1HUG2"/>
<proteinExistence type="predicted"/>